<feature type="compositionally biased region" description="Polar residues" evidence="3">
    <location>
        <begin position="758"/>
        <end position="768"/>
    </location>
</feature>
<dbReference type="Gene3D" id="1.25.40.10">
    <property type="entry name" value="Tetratricopeptide repeat domain"/>
    <property type="match status" value="2"/>
</dbReference>
<feature type="region of interest" description="Disordered" evidence="3">
    <location>
        <begin position="1062"/>
        <end position="1102"/>
    </location>
</feature>
<dbReference type="InterPro" id="IPR051722">
    <property type="entry name" value="Endocytosis_PI4K-reg_protein"/>
</dbReference>
<feature type="compositionally biased region" description="Polar residues" evidence="3">
    <location>
        <begin position="1083"/>
        <end position="1101"/>
    </location>
</feature>
<gene>
    <name evidence="4" type="ORF">BU26DRAFT_602115</name>
</gene>
<comment type="function">
    <text evidence="1">Involved in endocytosis.</text>
</comment>
<evidence type="ECO:0000256" key="2">
    <source>
        <dbReference type="ARBA" id="ARBA00038251"/>
    </source>
</evidence>
<protein>
    <submittedName>
        <fullName evidence="4">Filamentation protein-like protein</fullName>
    </submittedName>
</protein>
<feature type="compositionally biased region" description="Basic residues" evidence="3">
    <location>
        <begin position="792"/>
        <end position="804"/>
    </location>
</feature>
<comment type="similarity">
    <text evidence="2">Belongs to the YPP1 family.</text>
</comment>
<name>A0A6A6IU78_9PLEO</name>
<keyword evidence="5" id="KW-1185">Reference proteome</keyword>
<organism evidence="4 5">
    <name type="scientific">Trematosphaeria pertusa</name>
    <dbReference type="NCBI Taxonomy" id="390896"/>
    <lineage>
        <taxon>Eukaryota</taxon>
        <taxon>Fungi</taxon>
        <taxon>Dikarya</taxon>
        <taxon>Ascomycota</taxon>
        <taxon>Pezizomycotina</taxon>
        <taxon>Dothideomycetes</taxon>
        <taxon>Pleosporomycetidae</taxon>
        <taxon>Pleosporales</taxon>
        <taxon>Massarineae</taxon>
        <taxon>Trematosphaeriaceae</taxon>
        <taxon>Trematosphaeria</taxon>
    </lineage>
</organism>
<evidence type="ECO:0000256" key="3">
    <source>
        <dbReference type="SAM" id="MobiDB-lite"/>
    </source>
</evidence>
<evidence type="ECO:0000313" key="5">
    <source>
        <dbReference type="Proteomes" id="UP000800094"/>
    </source>
</evidence>
<dbReference type="SMART" id="SM00028">
    <property type="entry name" value="TPR"/>
    <property type="match status" value="5"/>
</dbReference>
<feature type="compositionally biased region" description="Polar residues" evidence="3">
    <location>
        <begin position="812"/>
        <end position="824"/>
    </location>
</feature>
<dbReference type="Proteomes" id="UP000800094">
    <property type="component" value="Unassembled WGS sequence"/>
</dbReference>
<dbReference type="RefSeq" id="XP_033689119.1">
    <property type="nucleotide sequence ID" value="XM_033835321.1"/>
</dbReference>
<feature type="region of interest" description="Disordered" evidence="3">
    <location>
        <begin position="268"/>
        <end position="292"/>
    </location>
</feature>
<dbReference type="GeneID" id="54588651"/>
<sequence length="1179" mass="129482">MVKPPESEKAARYIAQLDDARCAGRWKDVPELCRKVEKHAPHRRCLALTARSEAQVAAYSTQRPPTAASTASLGLSKLIPSLLTAIDEEGEYAQDAFHATICLGWLHYVLEEPGLAIARLPGDLAAVATTTKEATLSGWSRVCIVKGAFLKGSAQEKTGAIEAAIPSYASILPWLASRPIATETPQFRMWTEHLLVRLCYLSDQSAETGEYTEPADALQAYRFWARYWESTAKSGGSEGQAAARYRRLAWKAYYDTLSAILRRDLPYQPDSTDAEHGASIPTEKSPSVPSARLQQRAELKKVEAIYGSLLLKETHFPKASETNREIEEWADAVMDNWRVLCGPTWTNEDLGEGGKQGVGRGVLDILYNAAMKTFHSTKILRHLFVVHASLADFDLAFKAYDSYVEIITHGKDRAEKSGEEDVAMDDDSTILRTSAEAIRILCRFGSRKEAEKAVEIGQHIEKWLEQTEHMKSSTSEAGSLQSVDTFVDPKALAIAYSAMGISQAHWAHFTYDADARAGIQAKAVQYLRRSLAPKLEHTNSIEALYALALLLAETRDIPGAIKVVKRALSSATKHNSSISTDGVISAGLTTEFGRERKLIALWHMLALLLTSRSEYSAAERACEAAFEQFGDPSILFGKDDTDAYRSEHLNEASGKNEKTPGLVDHMESFEKSGILQVRMTQLALVEVMDGPAAAVDSSDELLALYARLFSDPAAEQAKPKPKPAAALWPPKSAIGTIRGSIFRSKGSMKSPPKGTRARGSSVTSSRPSTIATQTTAAPAIQVTDEDAAGHANGHHHHLLHHKHHEERPGVQRSPSKLQKRSANSLHRRSESEAAHTPEVPQLPDGVANGTPARNSTVRSKSPRRPSMSSSLRKSMESHERPLRSIAHNMSHASEPPPSGHPHQPPKQDLRLPAPFPSPDYISPDPHFSKIQGRRQKVTLLVSIWIFISGLYSRAEMYDDAQEAINEAFKLVQTFEAEVAQESSTSRAFADRGWGGGKSIEELWADVFTMRGELLLAQGLKHGARADFERAVQHLPNHPEAIVGLSNILLDIYCKVIPLEPSSTTVATPSSPPTVPSVSDASSGTRQQHLTSHTPSAENQLSPPVLNRLAARDRAYGLLSTLTKLGAGWDYSEAWYALARAYEESGQIEKTKEVLWWCVELEDTHPVRSWRNVTLGGFVL</sequence>
<proteinExistence type="inferred from homology"/>
<feature type="compositionally biased region" description="Basic and acidic residues" evidence="3">
    <location>
        <begin position="873"/>
        <end position="882"/>
    </location>
</feature>
<feature type="region of interest" description="Disordered" evidence="3">
    <location>
        <begin position="789"/>
        <end position="927"/>
    </location>
</feature>
<dbReference type="InterPro" id="IPR011990">
    <property type="entry name" value="TPR-like_helical_dom_sf"/>
</dbReference>
<evidence type="ECO:0000313" key="4">
    <source>
        <dbReference type="EMBL" id="KAF2254115.1"/>
    </source>
</evidence>
<dbReference type="InterPro" id="IPR019734">
    <property type="entry name" value="TPR_rpt"/>
</dbReference>
<accession>A0A6A6IU78</accession>
<dbReference type="EMBL" id="ML987191">
    <property type="protein sequence ID" value="KAF2254115.1"/>
    <property type="molecule type" value="Genomic_DNA"/>
</dbReference>
<dbReference type="PANTHER" id="PTHR23083">
    <property type="entry name" value="TETRATRICOPEPTIDE REPEAT PROTEIN, TPR"/>
    <property type="match status" value="1"/>
</dbReference>
<dbReference type="AlphaFoldDB" id="A0A6A6IU78"/>
<feature type="region of interest" description="Disordered" evidence="3">
    <location>
        <begin position="738"/>
        <end position="776"/>
    </location>
</feature>
<dbReference type="OrthoDB" id="29013at2759"/>
<evidence type="ECO:0000256" key="1">
    <source>
        <dbReference type="ARBA" id="ARBA00002550"/>
    </source>
</evidence>
<reference evidence="4" key="1">
    <citation type="journal article" date="2020" name="Stud. Mycol.">
        <title>101 Dothideomycetes genomes: a test case for predicting lifestyles and emergence of pathogens.</title>
        <authorList>
            <person name="Haridas S."/>
            <person name="Albert R."/>
            <person name="Binder M."/>
            <person name="Bloem J."/>
            <person name="Labutti K."/>
            <person name="Salamov A."/>
            <person name="Andreopoulos B."/>
            <person name="Baker S."/>
            <person name="Barry K."/>
            <person name="Bills G."/>
            <person name="Bluhm B."/>
            <person name="Cannon C."/>
            <person name="Castanera R."/>
            <person name="Culley D."/>
            <person name="Daum C."/>
            <person name="Ezra D."/>
            <person name="Gonzalez J."/>
            <person name="Henrissat B."/>
            <person name="Kuo A."/>
            <person name="Liang C."/>
            <person name="Lipzen A."/>
            <person name="Lutzoni F."/>
            <person name="Magnuson J."/>
            <person name="Mondo S."/>
            <person name="Nolan M."/>
            <person name="Ohm R."/>
            <person name="Pangilinan J."/>
            <person name="Park H.-J."/>
            <person name="Ramirez L."/>
            <person name="Alfaro M."/>
            <person name="Sun H."/>
            <person name="Tritt A."/>
            <person name="Yoshinaga Y."/>
            <person name="Zwiers L.-H."/>
            <person name="Turgeon B."/>
            <person name="Goodwin S."/>
            <person name="Spatafora J."/>
            <person name="Crous P."/>
            <person name="Grigoriev I."/>
        </authorList>
    </citation>
    <scope>NUCLEOTIDE SEQUENCE</scope>
    <source>
        <strain evidence="4">CBS 122368</strain>
    </source>
</reference>
<dbReference type="SUPFAM" id="SSF48452">
    <property type="entry name" value="TPR-like"/>
    <property type="match status" value="1"/>
</dbReference>
<dbReference type="PANTHER" id="PTHR23083:SF464">
    <property type="entry name" value="TETRATRICOPEPTIDE REPEAT DOMAIN 7, ISOFORM A"/>
    <property type="match status" value="1"/>
</dbReference>
<feature type="compositionally biased region" description="Pro residues" evidence="3">
    <location>
        <begin position="894"/>
        <end position="904"/>
    </location>
</feature>